<dbReference type="Pfam" id="PF01966">
    <property type="entry name" value="HD"/>
    <property type="match status" value="1"/>
</dbReference>
<dbReference type="PANTHER" id="PTHR11373:SF4">
    <property type="entry name" value="DEOXYNUCLEOSIDE TRIPHOSPHATE TRIPHOSPHOHYDROLASE SAMHD1"/>
    <property type="match status" value="1"/>
</dbReference>
<dbReference type="Pfam" id="PF19276">
    <property type="entry name" value="HD_assoc_2"/>
    <property type="match status" value="1"/>
</dbReference>
<dbReference type="InterPro" id="IPR045509">
    <property type="entry name" value="HD_assoc_2"/>
</dbReference>
<evidence type="ECO:0000313" key="2">
    <source>
        <dbReference type="EMBL" id="PSR22653.1"/>
    </source>
</evidence>
<proteinExistence type="predicted"/>
<accession>A0A2T2WK89</accession>
<gene>
    <name evidence="2" type="ORF">C7B47_16490</name>
</gene>
<sequence length="410" mass="47644">MLDEEKVFKDPVHGYIYVNDPLIWDLINTKEMQRLRRIRQLGTSYVTYPGGEHSRFSHSLGVYEVIRQIVQSFARNAYEWPTEYNQLVMVAGLLHDIGHAPFSHALEKVIGLRHEIWGERIILEPTTEVHQVLAQIDPELPSQVASVINKTHPQKLVVSLVSGQLDADRLDYLMRDSIFTGVDYGKFDLARIIRVMRPLGGRIVVKRSGLHTVEAYLLARYFMYWQVYFHPVSRSAEVILKAILKRVKDLVAGGQEPPMPHPALAELFTQSLRLDSYFALDDTVLFNAFNVWQDSSDPILKDLCRRFLNRHLFTYMEYPDHDMDTYQKLRVQVQSHGYDPAYYLAVDETGTVYYDYYLGAENSEDKDSALFLWDDDKKALIEMSRLSKPVNAIAREKQVIRRLYFPHDVR</sequence>
<comment type="caution">
    <text evidence="2">The sequence shown here is derived from an EMBL/GenBank/DDBJ whole genome shotgun (WGS) entry which is preliminary data.</text>
</comment>
<dbReference type="CDD" id="cd00077">
    <property type="entry name" value="HDc"/>
    <property type="match status" value="1"/>
</dbReference>
<dbReference type="AlphaFoldDB" id="A0A2T2WK89"/>
<dbReference type="GO" id="GO:0008832">
    <property type="term" value="F:dGTPase activity"/>
    <property type="evidence" value="ECO:0007669"/>
    <property type="project" value="TreeGrafter"/>
</dbReference>
<dbReference type="InterPro" id="IPR050135">
    <property type="entry name" value="dGTPase-like"/>
</dbReference>
<name>A0A2T2WK89_SULTH</name>
<dbReference type="SUPFAM" id="SSF109604">
    <property type="entry name" value="HD-domain/PDEase-like"/>
    <property type="match status" value="1"/>
</dbReference>
<dbReference type="Proteomes" id="UP000242705">
    <property type="component" value="Unassembled WGS sequence"/>
</dbReference>
<dbReference type="SMART" id="SM00471">
    <property type="entry name" value="HDc"/>
    <property type="match status" value="1"/>
</dbReference>
<reference evidence="2 3" key="1">
    <citation type="journal article" date="2014" name="BMC Genomics">
        <title>Comparison of environmental and isolate Sulfobacillus genomes reveals diverse carbon, sulfur, nitrogen, and hydrogen metabolisms.</title>
        <authorList>
            <person name="Justice N.B."/>
            <person name="Norman A."/>
            <person name="Brown C.T."/>
            <person name="Singh A."/>
            <person name="Thomas B.C."/>
            <person name="Banfield J.F."/>
        </authorList>
    </citation>
    <scope>NUCLEOTIDE SEQUENCE [LARGE SCALE GENOMIC DNA]</scope>
    <source>
        <strain evidence="2">AMDSBA5</strain>
    </source>
</reference>
<dbReference type="Gene3D" id="1.10.3210.10">
    <property type="entry name" value="Hypothetical protein af1432"/>
    <property type="match status" value="1"/>
</dbReference>
<organism evidence="2 3">
    <name type="scientific">Sulfobacillus thermosulfidooxidans</name>
    <dbReference type="NCBI Taxonomy" id="28034"/>
    <lineage>
        <taxon>Bacteria</taxon>
        <taxon>Bacillati</taxon>
        <taxon>Bacillota</taxon>
        <taxon>Clostridia</taxon>
        <taxon>Eubacteriales</taxon>
        <taxon>Clostridiales Family XVII. Incertae Sedis</taxon>
        <taxon>Sulfobacillus</taxon>
    </lineage>
</organism>
<dbReference type="InterPro" id="IPR006674">
    <property type="entry name" value="HD_domain"/>
</dbReference>
<dbReference type="EMBL" id="PXYX01000082">
    <property type="protein sequence ID" value="PSR22653.1"/>
    <property type="molecule type" value="Genomic_DNA"/>
</dbReference>
<evidence type="ECO:0000313" key="3">
    <source>
        <dbReference type="Proteomes" id="UP000242705"/>
    </source>
</evidence>
<dbReference type="GO" id="GO:0006203">
    <property type="term" value="P:dGTP catabolic process"/>
    <property type="evidence" value="ECO:0007669"/>
    <property type="project" value="TreeGrafter"/>
</dbReference>
<protein>
    <recommendedName>
        <fullName evidence="1">HD domain-containing protein</fullName>
    </recommendedName>
</protein>
<dbReference type="InterPro" id="IPR003607">
    <property type="entry name" value="HD/PDEase_dom"/>
</dbReference>
<dbReference type="PANTHER" id="PTHR11373">
    <property type="entry name" value="DEOXYNUCLEOSIDE TRIPHOSPHATE TRIPHOSPHOHYDROLASE"/>
    <property type="match status" value="1"/>
</dbReference>
<feature type="domain" description="HD" evidence="1">
    <location>
        <begin position="55"/>
        <end position="173"/>
    </location>
</feature>
<dbReference type="PROSITE" id="PS51831">
    <property type="entry name" value="HD"/>
    <property type="match status" value="1"/>
</dbReference>
<evidence type="ECO:0000259" key="1">
    <source>
        <dbReference type="PROSITE" id="PS51831"/>
    </source>
</evidence>